<dbReference type="SUPFAM" id="SSF51695">
    <property type="entry name" value="PLC-like phosphodiesterases"/>
    <property type="match status" value="1"/>
</dbReference>
<accession>K7A9X5</accession>
<dbReference type="OrthoDB" id="9795622at2"/>
<name>K7A9X5_9ALTE</name>
<dbReference type="Gene3D" id="3.20.20.190">
    <property type="entry name" value="Phosphatidylinositol (PI) phosphodiesterase"/>
    <property type="match status" value="1"/>
</dbReference>
<organism evidence="2 3">
    <name type="scientific">Paraglaciecola polaris LMG 21857</name>
    <dbReference type="NCBI Taxonomy" id="1129793"/>
    <lineage>
        <taxon>Bacteria</taxon>
        <taxon>Pseudomonadati</taxon>
        <taxon>Pseudomonadota</taxon>
        <taxon>Gammaproteobacteria</taxon>
        <taxon>Alteromonadales</taxon>
        <taxon>Alteromonadaceae</taxon>
        <taxon>Paraglaciecola</taxon>
    </lineage>
</organism>
<proteinExistence type="predicted"/>
<dbReference type="EC" id="3.1.4.46" evidence="2"/>
<dbReference type="STRING" id="1129793.GPLA_1286"/>
<feature type="domain" description="GP-PDE" evidence="1">
    <location>
        <begin position="1"/>
        <end position="228"/>
    </location>
</feature>
<evidence type="ECO:0000259" key="1">
    <source>
        <dbReference type="PROSITE" id="PS51704"/>
    </source>
</evidence>
<dbReference type="InterPro" id="IPR030395">
    <property type="entry name" value="GP_PDE_dom"/>
</dbReference>
<dbReference type="GO" id="GO:0008889">
    <property type="term" value="F:glycerophosphodiester phosphodiesterase activity"/>
    <property type="evidence" value="ECO:0007669"/>
    <property type="project" value="UniProtKB-EC"/>
</dbReference>
<dbReference type="GO" id="GO:0006629">
    <property type="term" value="P:lipid metabolic process"/>
    <property type="evidence" value="ECO:0007669"/>
    <property type="project" value="InterPro"/>
</dbReference>
<evidence type="ECO:0000313" key="3">
    <source>
        <dbReference type="Proteomes" id="UP000006322"/>
    </source>
</evidence>
<dbReference type="RefSeq" id="WP_007103999.1">
    <property type="nucleotide sequence ID" value="NZ_BAER01000033.1"/>
</dbReference>
<evidence type="ECO:0000313" key="2">
    <source>
        <dbReference type="EMBL" id="GAC32200.1"/>
    </source>
</evidence>
<dbReference type="EMBL" id="BAER01000033">
    <property type="protein sequence ID" value="GAC32200.1"/>
    <property type="molecule type" value="Genomic_DNA"/>
</dbReference>
<dbReference type="Pfam" id="PF03009">
    <property type="entry name" value="GDPD"/>
    <property type="match status" value="1"/>
</dbReference>
<dbReference type="InterPro" id="IPR017946">
    <property type="entry name" value="PLC-like_Pdiesterase_TIM-brl"/>
</dbReference>
<dbReference type="Proteomes" id="UP000006322">
    <property type="component" value="Unassembled WGS sequence"/>
</dbReference>
<keyword evidence="2" id="KW-0378">Hydrolase</keyword>
<dbReference type="PANTHER" id="PTHR46211">
    <property type="entry name" value="GLYCEROPHOSPHORYL DIESTER PHOSPHODIESTERASE"/>
    <property type="match status" value="1"/>
</dbReference>
<comment type="caution">
    <text evidence="2">The sequence shown here is derived from an EMBL/GenBank/DDBJ whole genome shotgun (WGS) entry which is preliminary data.</text>
</comment>
<keyword evidence="3" id="KW-1185">Reference proteome</keyword>
<protein>
    <submittedName>
        <fullName evidence="2">Glycerophosphoryl diester phosphodiesterase</fullName>
        <ecNumber evidence="2">3.1.4.46</ecNumber>
    </submittedName>
</protein>
<dbReference type="PANTHER" id="PTHR46211:SF1">
    <property type="entry name" value="GLYCEROPHOSPHODIESTER PHOSPHODIESTERASE, CYTOPLASMIC"/>
    <property type="match status" value="1"/>
</dbReference>
<reference evidence="3" key="1">
    <citation type="journal article" date="2014" name="Environ. Microbiol.">
        <title>Comparative genomics of the marine bacterial genus Glaciecola reveals the high degree of genomic diversity and genomic characteristic for cold adaptation.</title>
        <authorList>
            <person name="Qin Q.L."/>
            <person name="Xie B.B."/>
            <person name="Yu Y."/>
            <person name="Shu Y.L."/>
            <person name="Rong J.C."/>
            <person name="Zhang Y.J."/>
            <person name="Zhao D.L."/>
            <person name="Chen X.L."/>
            <person name="Zhang X.Y."/>
            <person name="Chen B."/>
            <person name="Zhou B.C."/>
            <person name="Zhang Y.Z."/>
        </authorList>
    </citation>
    <scope>NUCLEOTIDE SEQUENCE [LARGE SCALE GENOMIC DNA]</scope>
    <source>
        <strain evidence="3">LMG 21857</strain>
    </source>
</reference>
<dbReference type="AlphaFoldDB" id="K7A9X5"/>
<sequence>MLVFAHRGASADAPENTLLAINKALEQGCDGIEIDVHQHGHQLLVIHDHWLHRTTNGTGQLKEYSFEQLQALDAGLGERIPTLWQVMECIAGRCMLNIEIKGVKDVQLVLDNIEKAQHALNFTLDHFIVSSFDHHLLRAIKEHTPDLKIGALTACNPIGYARFAEELSAYSVNVDVSFMDEAFVLDAKRRGLKIFAYTVDQQADLARLEDWQVDGVFSNGPGKAKAFLAA</sequence>
<gene>
    <name evidence="2" type="primary">glpQ</name>
    <name evidence="2" type="ORF">GPLA_1286</name>
</gene>
<dbReference type="PROSITE" id="PS51704">
    <property type="entry name" value="GP_PDE"/>
    <property type="match status" value="1"/>
</dbReference>